<protein>
    <recommendedName>
        <fullName evidence="5">CENP-V/GFA domain-containing protein</fullName>
    </recommendedName>
</protein>
<accession>A0A6A5WTY0</accession>
<dbReference type="EMBL" id="ML977571">
    <property type="protein sequence ID" value="KAF2003661.1"/>
    <property type="molecule type" value="Genomic_DNA"/>
</dbReference>
<name>A0A6A5WTY0_9PLEO</name>
<dbReference type="Gene3D" id="3.90.1590.10">
    <property type="entry name" value="glutathione-dependent formaldehyde- activating enzyme (gfa)"/>
    <property type="match status" value="1"/>
</dbReference>
<dbReference type="GO" id="GO:0046872">
    <property type="term" value="F:metal ion binding"/>
    <property type="evidence" value="ECO:0007669"/>
    <property type="project" value="UniProtKB-KW"/>
</dbReference>
<evidence type="ECO:0000256" key="4">
    <source>
        <dbReference type="ARBA" id="ARBA00023239"/>
    </source>
</evidence>
<proteinExistence type="inferred from homology"/>
<feature type="domain" description="CENP-V/GFA" evidence="5">
    <location>
        <begin position="3"/>
        <end position="124"/>
    </location>
</feature>
<evidence type="ECO:0000256" key="1">
    <source>
        <dbReference type="ARBA" id="ARBA00005495"/>
    </source>
</evidence>
<sequence>MAQEGGCLCGAIRYSVEGKPEIKALCHCLDCRKISGGTYSTNAVYPEAAFKILQGIPKQFAKTANSENKMTSFFCGDCGSTMWRQTKAFEKGLIIKVGTLDHVDALSNAEPEVELFSPRRVAWVNAIPKAFQAQNMA</sequence>
<evidence type="ECO:0000256" key="3">
    <source>
        <dbReference type="ARBA" id="ARBA00022833"/>
    </source>
</evidence>
<keyword evidence="7" id="KW-1185">Reference proteome</keyword>
<organism evidence="6 7">
    <name type="scientific">Amniculicola lignicola CBS 123094</name>
    <dbReference type="NCBI Taxonomy" id="1392246"/>
    <lineage>
        <taxon>Eukaryota</taxon>
        <taxon>Fungi</taxon>
        <taxon>Dikarya</taxon>
        <taxon>Ascomycota</taxon>
        <taxon>Pezizomycotina</taxon>
        <taxon>Dothideomycetes</taxon>
        <taxon>Pleosporomycetidae</taxon>
        <taxon>Pleosporales</taxon>
        <taxon>Amniculicolaceae</taxon>
        <taxon>Amniculicola</taxon>
    </lineage>
</organism>
<dbReference type="PROSITE" id="PS51891">
    <property type="entry name" value="CENP_V_GFA"/>
    <property type="match status" value="1"/>
</dbReference>
<dbReference type="OrthoDB" id="406544at2759"/>
<evidence type="ECO:0000313" key="6">
    <source>
        <dbReference type="EMBL" id="KAF2003661.1"/>
    </source>
</evidence>
<dbReference type="GO" id="GO:0016846">
    <property type="term" value="F:carbon-sulfur lyase activity"/>
    <property type="evidence" value="ECO:0007669"/>
    <property type="project" value="InterPro"/>
</dbReference>
<reference evidence="6" key="1">
    <citation type="journal article" date="2020" name="Stud. Mycol.">
        <title>101 Dothideomycetes genomes: a test case for predicting lifestyles and emergence of pathogens.</title>
        <authorList>
            <person name="Haridas S."/>
            <person name="Albert R."/>
            <person name="Binder M."/>
            <person name="Bloem J."/>
            <person name="Labutti K."/>
            <person name="Salamov A."/>
            <person name="Andreopoulos B."/>
            <person name="Baker S."/>
            <person name="Barry K."/>
            <person name="Bills G."/>
            <person name="Bluhm B."/>
            <person name="Cannon C."/>
            <person name="Castanera R."/>
            <person name="Culley D."/>
            <person name="Daum C."/>
            <person name="Ezra D."/>
            <person name="Gonzalez J."/>
            <person name="Henrissat B."/>
            <person name="Kuo A."/>
            <person name="Liang C."/>
            <person name="Lipzen A."/>
            <person name="Lutzoni F."/>
            <person name="Magnuson J."/>
            <person name="Mondo S."/>
            <person name="Nolan M."/>
            <person name="Ohm R."/>
            <person name="Pangilinan J."/>
            <person name="Park H.-J."/>
            <person name="Ramirez L."/>
            <person name="Alfaro M."/>
            <person name="Sun H."/>
            <person name="Tritt A."/>
            <person name="Yoshinaga Y."/>
            <person name="Zwiers L.-H."/>
            <person name="Turgeon B."/>
            <person name="Goodwin S."/>
            <person name="Spatafora J."/>
            <person name="Crous P."/>
            <person name="Grigoriev I."/>
        </authorList>
    </citation>
    <scope>NUCLEOTIDE SEQUENCE</scope>
    <source>
        <strain evidence="6">CBS 123094</strain>
    </source>
</reference>
<dbReference type="Proteomes" id="UP000799779">
    <property type="component" value="Unassembled WGS sequence"/>
</dbReference>
<dbReference type="SUPFAM" id="SSF51316">
    <property type="entry name" value="Mss4-like"/>
    <property type="match status" value="1"/>
</dbReference>
<keyword evidence="2" id="KW-0479">Metal-binding</keyword>
<keyword evidence="3" id="KW-0862">Zinc</keyword>
<evidence type="ECO:0000259" key="5">
    <source>
        <dbReference type="PROSITE" id="PS51891"/>
    </source>
</evidence>
<dbReference type="PANTHER" id="PTHR33337">
    <property type="entry name" value="GFA DOMAIN-CONTAINING PROTEIN"/>
    <property type="match status" value="1"/>
</dbReference>
<keyword evidence="4" id="KW-0456">Lyase</keyword>
<dbReference type="PANTHER" id="PTHR33337:SF30">
    <property type="entry name" value="DUF636 DOMAIN PROTEIN (AFU_ORTHOLOGUE AFUA_1G03180)"/>
    <property type="match status" value="1"/>
</dbReference>
<evidence type="ECO:0000256" key="2">
    <source>
        <dbReference type="ARBA" id="ARBA00022723"/>
    </source>
</evidence>
<comment type="similarity">
    <text evidence="1">Belongs to the Gfa family.</text>
</comment>
<dbReference type="Pfam" id="PF04828">
    <property type="entry name" value="GFA"/>
    <property type="match status" value="1"/>
</dbReference>
<dbReference type="InterPro" id="IPR006913">
    <property type="entry name" value="CENP-V/GFA"/>
</dbReference>
<gene>
    <name evidence="6" type="ORF">P154DRAFT_486304</name>
</gene>
<dbReference type="AlphaFoldDB" id="A0A6A5WTY0"/>
<evidence type="ECO:0000313" key="7">
    <source>
        <dbReference type="Proteomes" id="UP000799779"/>
    </source>
</evidence>
<dbReference type="InterPro" id="IPR011057">
    <property type="entry name" value="Mss4-like_sf"/>
</dbReference>